<organism evidence="2 3">
    <name type="scientific">Gigaspora margarita</name>
    <dbReference type="NCBI Taxonomy" id="4874"/>
    <lineage>
        <taxon>Eukaryota</taxon>
        <taxon>Fungi</taxon>
        <taxon>Fungi incertae sedis</taxon>
        <taxon>Mucoromycota</taxon>
        <taxon>Glomeromycotina</taxon>
        <taxon>Glomeromycetes</taxon>
        <taxon>Diversisporales</taxon>
        <taxon>Gigasporaceae</taxon>
        <taxon>Gigaspora</taxon>
    </lineage>
</organism>
<comment type="caution">
    <text evidence="2">The sequence shown here is derived from an EMBL/GenBank/DDBJ whole genome shotgun (WGS) entry which is preliminary data.</text>
</comment>
<evidence type="ECO:0000256" key="1">
    <source>
        <dbReference type="SAM" id="MobiDB-lite"/>
    </source>
</evidence>
<protein>
    <submittedName>
        <fullName evidence="2">3955_t:CDS:1</fullName>
    </submittedName>
</protein>
<dbReference type="Proteomes" id="UP000789901">
    <property type="component" value="Unassembled WGS sequence"/>
</dbReference>
<accession>A0ABM8W1Q5</accession>
<evidence type="ECO:0000313" key="3">
    <source>
        <dbReference type="Proteomes" id="UP000789901"/>
    </source>
</evidence>
<keyword evidence="3" id="KW-1185">Reference proteome</keyword>
<dbReference type="EMBL" id="CAJVQB010000691">
    <property type="protein sequence ID" value="CAG8502362.1"/>
    <property type="molecule type" value="Genomic_DNA"/>
</dbReference>
<name>A0ABM8W1Q5_GIGMA</name>
<reference evidence="2 3" key="1">
    <citation type="submission" date="2021-06" db="EMBL/GenBank/DDBJ databases">
        <authorList>
            <person name="Kallberg Y."/>
            <person name="Tangrot J."/>
            <person name="Rosling A."/>
        </authorList>
    </citation>
    <scope>NUCLEOTIDE SEQUENCE [LARGE SCALE GENOMIC DNA]</scope>
    <source>
        <strain evidence="2 3">120-4 pot B 10/14</strain>
    </source>
</reference>
<proteinExistence type="predicted"/>
<feature type="region of interest" description="Disordered" evidence="1">
    <location>
        <begin position="134"/>
        <end position="162"/>
    </location>
</feature>
<gene>
    <name evidence="2" type="ORF">GMARGA_LOCUS2266</name>
</gene>
<sequence>MRNEASDHLMFDGCTADFALKAPDIDPTTKTYIDEACQRTILTILDQVKDLLNQQRESQQQWNEQFQKTIKDRFIKLKQANWANIERQPSVGQLAEKTNASPVTISSDTRELINQGNYPSTPILNDIIANITTTEAPDSGNNRQKDLDQLSKQPTGDIEILP</sequence>
<evidence type="ECO:0000313" key="2">
    <source>
        <dbReference type="EMBL" id="CAG8502362.1"/>
    </source>
</evidence>